<organism evidence="1 2">
    <name type="scientific">Gracilibacillus oryzae</name>
    <dbReference type="NCBI Taxonomy" id="1672701"/>
    <lineage>
        <taxon>Bacteria</taxon>
        <taxon>Bacillati</taxon>
        <taxon>Bacillota</taxon>
        <taxon>Bacilli</taxon>
        <taxon>Bacillales</taxon>
        <taxon>Bacillaceae</taxon>
        <taxon>Gracilibacillus</taxon>
    </lineage>
</organism>
<comment type="caution">
    <text evidence="1">The sequence shown here is derived from an EMBL/GenBank/DDBJ whole genome shotgun (WGS) entry which is preliminary data.</text>
</comment>
<dbReference type="Proteomes" id="UP000480246">
    <property type="component" value="Unassembled WGS sequence"/>
</dbReference>
<dbReference type="AlphaFoldDB" id="A0A7C8GR44"/>
<proteinExistence type="predicted"/>
<dbReference type="RefSeq" id="WP_153406413.1">
    <property type="nucleotide sequence ID" value="NZ_ML762445.1"/>
</dbReference>
<gene>
    <name evidence="1" type="ORF">F9U64_18770</name>
</gene>
<evidence type="ECO:0000313" key="1">
    <source>
        <dbReference type="EMBL" id="KAB8126981.1"/>
    </source>
</evidence>
<protein>
    <submittedName>
        <fullName evidence="1">DUF2294 family protein</fullName>
    </submittedName>
</protein>
<name>A0A7C8GR44_9BACI</name>
<keyword evidence="2" id="KW-1185">Reference proteome</keyword>
<sequence length="137" mass="16160">MYMIKVRQEVHSIYVTVKKHNAGELKQNLMKLNNQVHQNIFKIGLIEQHVDFTDNKIIILSKNKRIPVLNIIYEESKDVSHIIERLVNINYKTQLEKKLVELFDFGIEIVLRDYDPTKNTNVVIIILNKDIRNYVTG</sequence>
<dbReference type="OrthoDB" id="6163890at2"/>
<reference evidence="1 2" key="1">
    <citation type="submission" date="2019-10" db="EMBL/GenBank/DDBJ databases">
        <title>Gracilibacillus sp. nov. isolated from rice seeds.</title>
        <authorList>
            <person name="He S."/>
        </authorList>
    </citation>
    <scope>NUCLEOTIDE SEQUENCE [LARGE SCALE GENOMIC DNA]</scope>
    <source>
        <strain evidence="1 2">TD8</strain>
    </source>
</reference>
<accession>A0A7C8GR44</accession>
<dbReference type="EMBL" id="WEID01000098">
    <property type="protein sequence ID" value="KAB8126981.1"/>
    <property type="molecule type" value="Genomic_DNA"/>
</dbReference>
<evidence type="ECO:0000313" key="2">
    <source>
        <dbReference type="Proteomes" id="UP000480246"/>
    </source>
</evidence>